<dbReference type="InterPro" id="IPR051354">
    <property type="entry name" value="Transposase_27_IS1"/>
</dbReference>
<dbReference type="InterPro" id="IPR009057">
    <property type="entry name" value="Homeodomain-like_sf"/>
</dbReference>
<dbReference type="AlphaFoldDB" id="A0A5J4RLL1"/>
<evidence type="ECO:0000313" key="1">
    <source>
        <dbReference type="EMBL" id="KAA6335006.1"/>
    </source>
</evidence>
<protein>
    <recommendedName>
        <fullName evidence="2">InsA N-terminal domain-containing protein</fullName>
    </recommendedName>
</protein>
<dbReference type="NCBIfam" id="NF033558">
    <property type="entry name" value="transpos_IS1"/>
    <property type="match status" value="1"/>
</dbReference>
<evidence type="ECO:0008006" key="2">
    <source>
        <dbReference type="Google" id="ProtNLM"/>
    </source>
</evidence>
<name>A0A5J4RLL1_9ZZZZ</name>
<dbReference type="PANTHER" id="PTHR33293">
    <property type="entry name" value="INSERTION ELEMENT IS1 1 PROTEIN INSB-RELATED"/>
    <property type="match status" value="1"/>
</dbReference>
<organism evidence="1">
    <name type="scientific">termite gut metagenome</name>
    <dbReference type="NCBI Taxonomy" id="433724"/>
    <lineage>
        <taxon>unclassified sequences</taxon>
        <taxon>metagenomes</taxon>
        <taxon>organismal metagenomes</taxon>
    </lineage>
</organism>
<reference evidence="1" key="1">
    <citation type="submission" date="2019-03" db="EMBL/GenBank/DDBJ databases">
        <title>Single cell metagenomics reveals metabolic interactions within the superorganism composed of flagellate Streblomastix strix and complex community of Bacteroidetes bacteria on its surface.</title>
        <authorList>
            <person name="Treitli S.C."/>
            <person name="Kolisko M."/>
            <person name="Husnik F."/>
            <person name="Keeling P."/>
            <person name="Hampl V."/>
        </authorList>
    </citation>
    <scope>NUCLEOTIDE SEQUENCE</scope>
    <source>
        <strain evidence="1">STM</strain>
    </source>
</reference>
<dbReference type="EMBL" id="SNRY01000938">
    <property type="protein sequence ID" value="KAA6335006.1"/>
    <property type="molecule type" value="Genomic_DNA"/>
</dbReference>
<gene>
    <name evidence="1" type="ORF">EZS27_016733</name>
</gene>
<accession>A0A5J4RLL1</accession>
<dbReference type="Pfam" id="PF13384">
    <property type="entry name" value="HTH_23"/>
    <property type="match status" value="1"/>
</dbReference>
<dbReference type="SUPFAM" id="SSF46689">
    <property type="entry name" value="Homeodomain-like"/>
    <property type="match status" value="1"/>
</dbReference>
<comment type="caution">
    <text evidence="1">The sequence shown here is derived from an EMBL/GenBank/DDBJ whole genome shotgun (WGS) entry which is preliminary data.</text>
</comment>
<dbReference type="PANTHER" id="PTHR33293:SF2">
    <property type="entry name" value="TRANSPOSASE"/>
    <property type="match status" value="1"/>
</dbReference>
<proteinExistence type="predicted"/>
<sequence length="115" mass="13132">MDCPRCGSIHSHKAGFVRCRQRYQCKDCRYHYTVEKKSDVKSVETRRMALKLYLEGLGFRATGRLLSISYGTVYAWVKEWGSKVDLPKKKEGVSFMELDEIHTYVGSKKTTAGSG</sequence>